<organism evidence="3 4">
    <name type="scientific">Gracilariopsis chorda</name>
    <dbReference type="NCBI Taxonomy" id="448386"/>
    <lineage>
        <taxon>Eukaryota</taxon>
        <taxon>Rhodophyta</taxon>
        <taxon>Florideophyceae</taxon>
        <taxon>Rhodymeniophycidae</taxon>
        <taxon>Gracilariales</taxon>
        <taxon>Gracilariaceae</taxon>
        <taxon>Gracilariopsis</taxon>
    </lineage>
</organism>
<protein>
    <submittedName>
        <fullName evidence="3">Oxysterol-binding protein 9</fullName>
    </submittedName>
</protein>
<dbReference type="OrthoDB" id="14833at2759"/>
<evidence type="ECO:0000256" key="1">
    <source>
        <dbReference type="SAM" id="Coils"/>
    </source>
</evidence>
<dbReference type="AlphaFoldDB" id="A0A2V3IFK2"/>
<dbReference type="PANTHER" id="PTHR10972">
    <property type="entry name" value="OXYSTEROL-BINDING PROTEIN-RELATED"/>
    <property type="match status" value="1"/>
</dbReference>
<accession>A0A2V3IFK2</accession>
<evidence type="ECO:0000256" key="2">
    <source>
        <dbReference type="SAM" id="MobiDB-lite"/>
    </source>
</evidence>
<dbReference type="Pfam" id="PF01237">
    <property type="entry name" value="Oxysterol_BP"/>
    <property type="match status" value="1"/>
</dbReference>
<comment type="caution">
    <text evidence="3">The sequence shown here is derived from an EMBL/GenBank/DDBJ whole genome shotgun (WGS) entry which is preliminary data.</text>
</comment>
<dbReference type="InterPro" id="IPR000648">
    <property type="entry name" value="Oxysterol-bd"/>
</dbReference>
<dbReference type="Proteomes" id="UP000247409">
    <property type="component" value="Unassembled WGS sequence"/>
</dbReference>
<dbReference type="STRING" id="448386.A0A2V3IFK2"/>
<dbReference type="PANTHER" id="PTHR10972:SF148">
    <property type="entry name" value="OXYSTEROL-BINDING PROTEIN 9"/>
    <property type="match status" value="1"/>
</dbReference>
<keyword evidence="1" id="KW-0175">Coiled coil</keyword>
<dbReference type="GO" id="GO:0016020">
    <property type="term" value="C:membrane"/>
    <property type="evidence" value="ECO:0007669"/>
    <property type="project" value="TreeGrafter"/>
</dbReference>
<feature type="region of interest" description="Disordered" evidence="2">
    <location>
        <begin position="470"/>
        <end position="498"/>
    </location>
</feature>
<feature type="coiled-coil region" evidence="1">
    <location>
        <begin position="407"/>
        <end position="441"/>
    </location>
</feature>
<dbReference type="GO" id="GO:0005829">
    <property type="term" value="C:cytosol"/>
    <property type="evidence" value="ECO:0007669"/>
    <property type="project" value="TreeGrafter"/>
</dbReference>
<dbReference type="InterPro" id="IPR037239">
    <property type="entry name" value="OSBP_sf"/>
</dbReference>
<reference evidence="3 4" key="1">
    <citation type="journal article" date="2018" name="Mol. Biol. Evol.">
        <title>Analysis of the draft genome of the red seaweed Gracilariopsis chorda provides insights into genome size evolution in Rhodophyta.</title>
        <authorList>
            <person name="Lee J."/>
            <person name="Yang E.C."/>
            <person name="Graf L."/>
            <person name="Yang J.H."/>
            <person name="Qiu H."/>
            <person name="Zel Zion U."/>
            <person name="Chan C.X."/>
            <person name="Stephens T.G."/>
            <person name="Weber A.P.M."/>
            <person name="Boo G.H."/>
            <person name="Boo S.M."/>
            <person name="Kim K.M."/>
            <person name="Shin Y."/>
            <person name="Jung M."/>
            <person name="Lee S.J."/>
            <person name="Yim H.S."/>
            <person name="Lee J.H."/>
            <person name="Bhattacharya D."/>
            <person name="Yoon H.S."/>
        </authorList>
    </citation>
    <scope>NUCLEOTIDE SEQUENCE [LARGE SCALE GENOMIC DNA]</scope>
    <source>
        <strain evidence="3 4">SKKU-2015</strain>
        <tissue evidence="3">Whole body</tissue>
    </source>
</reference>
<gene>
    <name evidence="3" type="ORF">BWQ96_09444</name>
</gene>
<dbReference type="Gene3D" id="2.40.160.120">
    <property type="match status" value="1"/>
</dbReference>
<dbReference type="EMBL" id="NBIV01000257">
    <property type="protein sequence ID" value="PXF40854.1"/>
    <property type="molecule type" value="Genomic_DNA"/>
</dbReference>
<name>A0A2V3IFK2_9FLOR</name>
<evidence type="ECO:0000313" key="4">
    <source>
        <dbReference type="Proteomes" id="UP000247409"/>
    </source>
</evidence>
<proteinExistence type="predicted"/>
<dbReference type="GO" id="GO:0032934">
    <property type="term" value="F:sterol binding"/>
    <property type="evidence" value="ECO:0007669"/>
    <property type="project" value="TreeGrafter"/>
</dbReference>
<sequence>MSPPPTLRFNRSNSKDDYRIDRASATGGLVFRDPKDGEMLRRSMQHVLQRVGSRVLQGNINFSGMALPVHMNEPRSVLERVTDDWAYAPLYLKAAAATSDPVERIKLVAAFVVSGLHCIDTLAKPFNPILGSTYQATLSDGTPCYIEQTSHHPPVTHYSIRPEDASYIMAGFSGMQGGVVWGLDTALSSRRVGINVVEFADGTRIVYTFPTMLLRALLSELKCEFDGPFCVMYEAHGLVFDFALNPPQPMRWLPLSTGIPTDYMDGVLYRLSNQGVMEEGSTCFTGAFAKKKGAFFGDPDEAVREANDGKYTAVELRSNAEITSSVTIAIQARNRGGNVSVSGGLEREILCYARGTFLGYLDIDGERVWDIREMPKGQVVGGDLKKALASDCRYREDVVVLKRALDENNDEAAREALTNEAQLLKEKLENIQRNDRKLRREGVLRETNEEDGFVEKDEGERSCTSVKAEFSEKDGQSVDGIGAGEEKKEFIPVSIPTR</sequence>
<dbReference type="SUPFAM" id="SSF144000">
    <property type="entry name" value="Oxysterol-binding protein-like"/>
    <property type="match status" value="1"/>
</dbReference>
<evidence type="ECO:0000313" key="3">
    <source>
        <dbReference type="EMBL" id="PXF40854.1"/>
    </source>
</evidence>
<keyword evidence="4" id="KW-1185">Reference proteome</keyword>